<accession>A0A9D1KSW4</accession>
<sequence length="192" mass="20579">MDAFIPYFSDGAWFLLREAHLTTLTLLILLFFVYSLADYRRALMLSVVFAAATLVGMVLSASELFHLRAALTAFLLPFLATLLAISNILGAGAKHSAILEKTGYAIDILFGIVLGLSIGSGYGQADGTVFPLLCFALGLAVGVILAALVVLCISSLAAFFGVNRRDYILVLSSIAIGLMIPLLLRTFPFTLR</sequence>
<feature type="transmembrane region" description="Helical" evidence="1">
    <location>
        <begin position="20"/>
        <end position="37"/>
    </location>
</feature>
<feature type="transmembrane region" description="Helical" evidence="1">
    <location>
        <begin position="42"/>
        <end position="61"/>
    </location>
</feature>
<dbReference type="InterPro" id="IPR032809">
    <property type="entry name" value="Put_HupE_UreJ"/>
</dbReference>
<gene>
    <name evidence="2" type="ORF">IAC44_05155</name>
</gene>
<comment type="caution">
    <text evidence="2">The sequence shown here is derived from an EMBL/GenBank/DDBJ whole genome shotgun (WGS) entry which is preliminary data.</text>
</comment>
<feature type="transmembrane region" description="Helical" evidence="1">
    <location>
        <begin position="129"/>
        <end position="160"/>
    </location>
</feature>
<dbReference type="AlphaFoldDB" id="A0A9D1KSW4"/>
<dbReference type="Pfam" id="PF13795">
    <property type="entry name" value="HupE_UreJ_2"/>
    <property type="match status" value="1"/>
</dbReference>
<keyword evidence="1" id="KW-1133">Transmembrane helix</keyword>
<evidence type="ECO:0000256" key="1">
    <source>
        <dbReference type="SAM" id="Phobius"/>
    </source>
</evidence>
<reference evidence="2" key="2">
    <citation type="journal article" date="2021" name="PeerJ">
        <title>Extensive microbial diversity within the chicken gut microbiome revealed by metagenomics and culture.</title>
        <authorList>
            <person name="Gilroy R."/>
            <person name="Ravi A."/>
            <person name="Getino M."/>
            <person name="Pursley I."/>
            <person name="Horton D.L."/>
            <person name="Alikhan N.F."/>
            <person name="Baker D."/>
            <person name="Gharbi K."/>
            <person name="Hall N."/>
            <person name="Watson M."/>
            <person name="Adriaenssens E.M."/>
            <person name="Foster-Nyarko E."/>
            <person name="Jarju S."/>
            <person name="Secka A."/>
            <person name="Antonio M."/>
            <person name="Oren A."/>
            <person name="Chaudhuri R.R."/>
            <person name="La Ragione R."/>
            <person name="Hildebrand F."/>
            <person name="Pallen M.J."/>
        </authorList>
    </citation>
    <scope>NUCLEOTIDE SEQUENCE</scope>
    <source>
        <strain evidence="2">1383</strain>
    </source>
</reference>
<feature type="transmembrane region" description="Helical" evidence="1">
    <location>
        <begin position="104"/>
        <end position="123"/>
    </location>
</feature>
<organism evidence="2 3">
    <name type="scientific">Candidatus Merdimorpha stercoravium</name>
    <dbReference type="NCBI Taxonomy" id="2840863"/>
    <lineage>
        <taxon>Bacteria</taxon>
        <taxon>Pseudomonadati</taxon>
        <taxon>Bacteroidota</taxon>
        <taxon>Flavobacteriia</taxon>
        <taxon>Flavobacteriales</taxon>
        <taxon>Candidatus Merdimorpha</taxon>
    </lineage>
</organism>
<keyword evidence="1" id="KW-0472">Membrane</keyword>
<protein>
    <submittedName>
        <fullName evidence="2">HupE/UreJ family protein</fullName>
    </submittedName>
</protein>
<proteinExistence type="predicted"/>
<evidence type="ECO:0000313" key="3">
    <source>
        <dbReference type="Proteomes" id="UP000824161"/>
    </source>
</evidence>
<reference evidence="2" key="1">
    <citation type="submission" date="2020-10" db="EMBL/GenBank/DDBJ databases">
        <authorList>
            <person name="Gilroy R."/>
        </authorList>
    </citation>
    <scope>NUCLEOTIDE SEQUENCE</scope>
    <source>
        <strain evidence="2">1383</strain>
    </source>
</reference>
<keyword evidence="1" id="KW-0812">Transmembrane</keyword>
<evidence type="ECO:0000313" key="2">
    <source>
        <dbReference type="EMBL" id="HIT98211.1"/>
    </source>
</evidence>
<dbReference type="Proteomes" id="UP000824161">
    <property type="component" value="Unassembled WGS sequence"/>
</dbReference>
<feature type="transmembrane region" description="Helical" evidence="1">
    <location>
        <begin position="67"/>
        <end position="92"/>
    </location>
</feature>
<feature type="transmembrane region" description="Helical" evidence="1">
    <location>
        <begin position="167"/>
        <end position="184"/>
    </location>
</feature>
<name>A0A9D1KSW4_9FLAO</name>
<dbReference type="EMBL" id="DVLY01000126">
    <property type="protein sequence ID" value="HIT98211.1"/>
    <property type="molecule type" value="Genomic_DNA"/>
</dbReference>